<evidence type="ECO:0000313" key="2">
    <source>
        <dbReference type="EMBL" id="AHB49908.1"/>
    </source>
</evidence>
<name>V5SH98_9HYPH</name>
<dbReference type="Pfam" id="PF05713">
    <property type="entry name" value="MobC"/>
    <property type="match status" value="1"/>
</dbReference>
<dbReference type="InterPro" id="IPR008687">
    <property type="entry name" value="MobC"/>
</dbReference>
<gene>
    <name evidence="2" type="ORF">W911_03705</name>
</gene>
<dbReference type="AlphaFoldDB" id="V5SH98"/>
<accession>V5SH98</accession>
<sequence>MTDDDYVRKASEAKALGLTVSGLCERLVLTGKVEMSAVPTYRVMDPALFAELRRIGNNVNQLAHALNGNLPPDRGYLWNTAQQLLTMLLSEELLNQKTSSLMTRAIANDSPAPQARDVFQRSVWVHPARRTDDFP</sequence>
<evidence type="ECO:0000259" key="1">
    <source>
        <dbReference type="Pfam" id="PF05713"/>
    </source>
</evidence>
<organism evidence="2 3">
    <name type="scientific">Hyphomicrobium nitrativorans NL23</name>
    <dbReference type="NCBI Taxonomy" id="1029756"/>
    <lineage>
        <taxon>Bacteria</taxon>
        <taxon>Pseudomonadati</taxon>
        <taxon>Pseudomonadota</taxon>
        <taxon>Alphaproteobacteria</taxon>
        <taxon>Hyphomicrobiales</taxon>
        <taxon>Hyphomicrobiaceae</taxon>
        <taxon>Hyphomicrobium</taxon>
    </lineage>
</organism>
<dbReference type="OrthoDB" id="7376495at2"/>
<dbReference type="EMBL" id="CP006912">
    <property type="protein sequence ID" value="AHB49908.1"/>
    <property type="molecule type" value="Genomic_DNA"/>
</dbReference>
<dbReference type="HOGENOM" id="CLU_1882923_0_0_5"/>
<dbReference type="Proteomes" id="UP000018542">
    <property type="component" value="Chromosome"/>
</dbReference>
<keyword evidence="3" id="KW-1185">Reference proteome</keyword>
<dbReference type="PATRIC" id="fig|1029756.8.peg.775"/>
<dbReference type="KEGG" id="hni:W911_03705"/>
<protein>
    <recommendedName>
        <fullName evidence="1">Bacterial mobilisation domain-containing protein</fullName>
    </recommendedName>
</protein>
<evidence type="ECO:0000313" key="3">
    <source>
        <dbReference type="Proteomes" id="UP000018542"/>
    </source>
</evidence>
<reference evidence="2 3" key="1">
    <citation type="journal article" date="2014" name="Genome Announc.">
        <title>Complete Genome Sequence of Hyphomicrobium nitrativorans Strain NL23, a Denitrifying Bacterium Isolated from Biofilm of a Methanol-Fed Denitrification System Treating Seawater at the Montreal Biodome.</title>
        <authorList>
            <person name="Martineau C."/>
            <person name="Villeneuve C."/>
            <person name="Mauffrey F."/>
            <person name="Villemur R."/>
        </authorList>
    </citation>
    <scope>NUCLEOTIDE SEQUENCE [LARGE SCALE GENOMIC DNA]</scope>
    <source>
        <strain evidence="2">NL23</strain>
    </source>
</reference>
<feature type="domain" description="Bacterial mobilisation" evidence="1">
    <location>
        <begin position="51"/>
        <end position="72"/>
    </location>
</feature>
<proteinExistence type="predicted"/>